<dbReference type="AlphaFoldDB" id="A0A7Y0L2N8"/>
<keyword evidence="2" id="KW-1185">Reference proteome</keyword>
<dbReference type="RefSeq" id="WP_169098247.1">
    <property type="nucleotide sequence ID" value="NZ_JABBVZ010000018.1"/>
</dbReference>
<evidence type="ECO:0000313" key="1">
    <source>
        <dbReference type="EMBL" id="NMP22182.1"/>
    </source>
</evidence>
<comment type="caution">
    <text evidence="1">The sequence shown here is derived from an EMBL/GenBank/DDBJ whole genome shotgun (WGS) entry which is preliminary data.</text>
</comment>
<proteinExistence type="predicted"/>
<dbReference type="EMBL" id="JABBVZ010000018">
    <property type="protein sequence ID" value="NMP22182.1"/>
    <property type="molecule type" value="Genomic_DNA"/>
</dbReference>
<gene>
    <name evidence="1" type="ORF">HIJ39_07435</name>
</gene>
<sequence length="61" mass="7373">MPRRADSAQVSLSNFDPELYEQLRRYAFETRRPMRDIVEDALRAFMTAHPWEEMVEEDRGR</sequence>
<reference evidence="1 2" key="1">
    <citation type="submission" date="2020-04" db="EMBL/GenBank/DDBJ databases">
        <authorList>
            <person name="Zhang R."/>
            <person name="Schippers A."/>
        </authorList>
    </citation>
    <scope>NUCLEOTIDE SEQUENCE [LARGE SCALE GENOMIC DNA]</scope>
    <source>
        <strain evidence="1 2">DSM 109850</strain>
    </source>
</reference>
<protein>
    <recommendedName>
        <fullName evidence="3">Ribbon-helix-helix protein CopG domain-containing protein</fullName>
    </recommendedName>
</protein>
<dbReference type="Proteomes" id="UP000533476">
    <property type="component" value="Unassembled WGS sequence"/>
</dbReference>
<organism evidence="1 2">
    <name type="scientific">Sulfobacillus harzensis</name>
    <dbReference type="NCBI Taxonomy" id="2729629"/>
    <lineage>
        <taxon>Bacteria</taxon>
        <taxon>Bacillati</taxon>
        <taxon>Bacillota</taxon>
        <taxon>Clostridia</taxon>
        <taxon>Eubacteriales</taxon>
        <taxon>Clostridiales Family XVII. Incertae Sedis</taxon>
        <taxon>Sulfobacillus</taxon>
    </lineage>
</organism>
<evidence type="ECO:0008006" key="3">
    <source>
        <dbReference type="Google" id="ProtNLM"/>
    </source>
</evidence>
<accession>A0A7Y0L2N8</accession>
<evidence type="ECO:0000313" key="2">
    <source>
        <dbReference type="Proteomes" id="UP000533476"/>
    </source>
</evidence>
<name>A0A7Y0L2N8_9FIRM</name>